<dbReference type="Proteomes" id="UP000663791">
    <property type="component" value="Unassembled WGS sequence"/>
</dbReference>
<protein>
    <recommendedName>
        <fullName evidence="4">DUF5652 domain-containing protein</fullName>
    </recommendedName>
</protein>
<feature type="transmembrane region" description="Helical" evidence="1">
    <location>
        <begin position="48"/>
        <end position="68"/>
    </location>
</feature>
<name>A0A938Y3G7_9ACTN</name>
<keyword evidence="1" id="KW-1133">Transmembrane helix</keyword>
<gene>
    <name evidence="2" type="ORF">JK386_01545</name>
</gene>
<evidence type="ECO:0008006" key="4">
    <source>
        <dbReference type="Google" id="ProtNLM"/>
    </source>
</evidence>
<proteinExistence type="predicted"/>
<evidence type="ECO:0000313" key="2">
    <source>
        <dbReference type="EMBL" id="MBM9458579.1"/>
    </source>
</evidence>
<dbReference type="RefSeq" id="WP_205289870.1">
    <property type="nucleotide sequence ID" value="NZ_CP074406.1"/>
</dbReference>
<sequence length="73" mass="8045">MAKRWSDLSPRARKAIVVVAGVDGALRTAALVDLRRRDAREVNGSRRLWTAALATVSSAGVVPVVYFLRGRRR</sequence>
<dbReference type="AlphaFoldDB" id="A0A938Y3G7"/>
<reference evidence="2" key="1">
    <citation type="submission" date="2021-01" db="EMBL/GenBank/DDBJ databases">
        <title>Novel species in genus Nocardioides.</title>
        <authorList>
            <person name="Zhang G."/>
        </authorList>
    </citation>
    <scope>NUCLEOTIDE SEQUENCE</scope>
    <source>
        <strain evidence="2">Zg-536</strain>
    </source>
</reference>
<evidence type="ECO:0000313" key="3">
    <source>
        <dbReference type="Proteomes" id="UP000663791"/>
    </source>
</evidence>
<comment type="caution">
    <text evidence="2">The sequence shown here is derived from an EMBL/GenBank/DDBJ whole genome shotgun (WGS) entry which is preliminary data.</text>
</comment>
<dbReference type="EMBL" id="JAERTX010000001">
    <property type="protein sequence ID" value="MBM9458579.1"/>
    <property type="molecule type" value="Genomic_DNA"/>
</dbReference>
<keyword evidence="1" id="KW-0812">Transmembrane</keyword>
<keyword evidence="3" id="KW-1185">Reference proteome</keyword>
<evidence type="ECO:0000256" key="1">
    <source>
        <dbReference type="SAM" id="Phobius"/>
    </source>
</evidence>
<keyword evidence="1" id="KW-0472">Membrane</keyword>
<organism evidence="2 3">
    <name type="scientific">Nocardioides faecalis</name>
    <dbReference type="NCBI Taxonomy" id="2803858"/>
    <lineage>
        <taxon>Bacteria</taxon>
        <taxon>Bacillati</taxon>
        <taxon>Actinomycetota</taxon>
        <taxon>Actinomycetes</taxon>
        <taxon>Propionibacteriales</taxon>
        <taxon>Nocardioidaceae</taxon>
        <taxon>Nocardioides</taxon>
    </lineage>
</organism>
<accession>A0A938Y3G7</accession>